<reference evidence="3" key="1">
    <citation type="submission" date="2015-06" db="EMBL/GenBank/DDBJ databases">
        <authorList>
            <person name="Hoefler B.C."/>
            <person name="Straight P.D."/>
        </authorList>
    </citation>
    <scope>NUCLEOTIDE SEQUENCE</scope>
</reference>
<sequence>MHLKNDNEMNSNPQISAHLNVESVAVKPSAFSATSAGDEAAITPSTSSAGSCASSTDSGVIITDYKSLKVNNVDINRDNFNCNGTSGNNAKDNSNSNIVNGYDDKRRRSVESLKTNKNITINTQIDNNSINIENVINVRRQRNSSGSRASSKNGSPAVSIRSNTISIISIDENAIDSSVVDSDSDYEGQYSGCVVKKLGQQTTYEPNHPNLPNINKGMQVLSQTISPGAIPPTAGPLSETILNGGALAPPVLGPPTSPSSAQIGSIALSNSTDVTFGDKHFYEGPVTIQQFLIDSRDKWKNGEEGSDNPAFTGDPENGEKPNSSSTPPETSYIFNFHRRAVIITGTVILLTILAGIAIVTVNALTKQPIRKSKILGDGDDSRKHIPINSTIADDNVGGGKILRIVPRDAWLAQPPSSDPLPLATPVKKSHCSTDAH</sequence>
<evidence type="ECO:0000313" key="3">
    <source>
        <dbReference type="EMBL" id="JAI25544.1"/>
    </source>
</evidence>
<evidence type="ECO:0000256" key="1">
    <source>
        <dbReference type="SAM" id="MobiDB-lite"/>
    </source>
</evidence>
<accession>A0A0K8UFW2</accession>
<organism evidence="3">
    <name type="scientific">Bactrocera latifrons</name>
    <name type="common">Malaysian fruit fly</name>
    <name type="synonym">Chaetodacus latifrons</name>
    <dbReference type="NCBI Taxonomy" id="174628"/>
    <lineage>
        <taxon>Eukaryota</taxon>
        <taxon>Metazoa</taxon>
        <taxon>Ecdysozoa</taxon>
        <taxon>Arthropoda</taxon>
        <taxon>Hexapoda</taxon>
        <taxon>Insecta</taxon>
        <taxon>Pterygota</taxon>
        <taxon>Neoptera</taxon>
        <taxon>Endopterygota</taxon>
        <taxon>Diptera</taxon>
        <taxon>Brachycera</taxon>
        <taxon>Muscomorpha</taxon>
        <taxon>Tephritoidea</taxon>
        <taxon>Tephritidae</taxon>
        <taxon>Bactrocera</taxon>
        <taxon>Bactrocera</taxon>
    </lineage>
</organism>
<feature type="compositionally biased region" description="Polar residues" evidence="1">
    <location>
        <begin position="84"/>
        <end position="99"/>
    </location>
</feature>
<feature type="region of interest" description="Disordered" evidence="1">
    <location>
        <begin position="84"/>
        <end position="105"/>
    </location>
</feature>
<proteinExistence type="predicted"/>
<keyword evidence="2" id="KW-1133">Transmembrane helix</keyword>
<keyword evidence="2" id="KW-0472">Membrane</keyword>
<feature type="region of interest" description="Disordered" evidence="1">
    <location>
        <begin position="415"/>
        <end position="436"/>
    </location>
</feature>
<dbReference type="OrthoDB" id="10001926at2759"/>
<feature type="region of interest" description="Disordered" evidence="1">
    <location>
        <begin position="299"/>
        <end position="328"/>
    </location>
</feature>
<evidence type="ECO:0000256" key="2">
    <source>
        <dbReference type="SAM" id="Phobius"/>
    </source>
</evidence>
<feature type="transmembrane region" description="Helical" evidence="2">
    <location>
        <begin position="340"/>
        <end position="364"/>
    </location>
</feature>
<dbReference type="AlphaFoldDB" id="A0A0K8UFW2"/>
<gene>
    <name evidence="3" type="primary">PGRP-LC_0</name>
    <name evidence="3" type="ORF">c10_g2_i1</name>
</gene>
<dbReference type="EMBL" id="GDHF01026770">
    <property type="protein sequence ID" value="JAI25544.1"/>
    <property type="molecule type" value="Transcribed_RNA"/>
</dbReference>
<keyword evidence="2" id="KW-0812">Transmembrane</keyword>
<protein>
    <submittedName>
        <fullName evidence="3">Peptidoglycan-recognition protein LC</fullName>
    </submittedName>
</protein>
<name>A0A0K8UFW2_BACLA</name>